<dbReference type="AlphaFoldDB" id="A0A9D2NJM3"/>
<evidence type="ECO:0000313" key="1">
    <source>
        <dbReference type="EMBL" id="HJC25632.1"/>
    </source>
</evidence>
<reference evidence="1" key="1">
    <citation type="journal article" date="2021" name="PeerJ">
        <title>Extensive microbial diversity within the chicken gut microbiome revealed by metagenomics and culture.</title>
        <authorList>
            <person name="Gilroy R."/>
            <person name="Ravi A."/>
            <person name="Getino M."/>
            <person name="Pursley I."/>
            <person name="Horton D.L."/>
            <person name="Alikhan N.F."/>
            <person name="Baker D."/>
            <person name="Gharbi K."/>
            <person name="Hall N."/>
            <person name="Watson M."/>
            <person name="Adriaenssens E.M."/>
            <person name="Foster-Nyarko E."/>
            <person name="Jarju S."/>
            <person name="Secka A."/>
            <person name="Antonio M."/>
            <person name="Oren A."/>
            <person name="Chaudhuri R.R."/>
            <person name="La Ragione R."/>
            <person name="Hildebrand F."/>
            <person name="Pallen M.J."/>
        </authorList>
    </citation>
    <scope>NUCLEOTIDE SEQUENCE</scope>
    <source>
        <strain evidence="1">USAMLcec2-132</strain>
    </source>
</reference>
<dbReference type="Proteomes" id="UP000823891">
    <property type="component" value="Unassembled WGS sequence"/>
</dbReference>
<gene>
    <name evidence="1" type="ORF">H9761_18375</name>
</gene>
<reference evidence="1" key="2">
    <citation type="submission" date="2021-04" db="EMBL/GenBank/DDBJ databases">
        <authorList>
            <person name="Gilroy R."/>
        </authorList>
    </citation>
    <scope>NUCLEOTIDE SEQUENCE</scope>
    <source>
        <strain evidence="1">USAMLcec2-132</strain>
    </source>
</reference>
<name>A0A9D2NJM3_9FIRM</name>
<sequence length="330" mass="38779">MKEQTKWRLYESRWRIRDLYFDKILRQHIFVKYLGFEPKIYFYGGKRLHRIESTNRLLTEAVLSERPYMAARFGNTEIHIMAAVLKRRLLGESAETQRELEKWFERLCNGAGFFPKDPSFLEKYTDVMLEACREVDLLGMWHRPMEDYLLKEEMPSAEITYLRWLEPWYSRKPWTAALKGKKVLVIHPFEQSILSQYRQRDRLFPGTDILPEFDLQVLKAVQTSAGGEDSRFADWFEALDYMYAEAMKREFEVAIIGCGAYGMPLAAMLKKAGKKAIHLGGVTQILFGIKGRRWVESPIDKKIPFNENWVYPCPEETPVRAGSVENGCYW</sequence>
<accession>A0A9D2NJM3</accession>
<organism evidence="1 2">
    <name type="scientific">Candidatus Eisenbergiella merdavium</name>
    <dbReference type="NCBI Taxonomy" id="2838551"/>
    <lineage>
        <taxon>Bacteria</taxon>
        <taxon>Bacillati</taxon>
        <taxon>Bacillota</taxon>
        <taxon>Clostridia</taxon>
        <taxon>Lachnospirales</taxon>
        <taxon>Lachnospiraceae</taxon>
        <taxon>Eisenbergiella</taxon>
    </lineage>
</organism>
<evidence type="ECO:0000313" key="2">
    <source>
        <dbReference type="Proteomes" id="UP000823891"/>
    </source>
</evidence>
<proteinExistence type="predicted"/>
<comment type="caution">
    <text evidence="1">The sequence shown here is derived from an EMBL/GenBank/DDBJ whole genome shotgun (WGS) entry which is preliminary data.</text>
</comment>
<protein>
    <submittedName>
        <fullName evidence="1">Uncharacterized protein</fullName>
    </submittedName>
</protein>
<dbReference type="EMBL" id="DWWS01000069">
    <property type="protein sequence ID" value="HJC25632.1"/>
    <property type="molecule type" value="Genomic_DNA"/>
</dbReference>